<keyword evidence="1" id="KW-1133">Transmembrane helix</keyword>
<evidence type="ECO:0008006" key="4">
    <source>
        <dbReference type="Google" id="ProtNLM"/>
    </source>
</evidence>
<feature type="transmembrane region" description="Helical" evidence="1">
    <location>
        <begin position="101"/>
        <end position="123"/>
    </location>
</feature>
<dbReference type="RefSeq" id="WP_074699844.1">
    <property type="nucleotide sequence ID" value="NZ_CP018863.1"/>
</dbReference>
<dbReference type="InterPro" id="IPR046671">
    <property type="entry name" value="DUF6541"/>
</dbReference>
<feature type="transmembrane region" description="Helical" evidence="1">
    <location>
        <begin position="187"/>
        <end position="210"/>
    </location>
</feature>
<accession>A0A1H1BKS9</accession>
<reference evidence="2 3" key="1">
    <citation type="submission" date="2016-10" db="EMBL/GenBank/DDBJ databases">
        <authorList>
            <person name="de Groot N.N."/>
        </authorList>
    </citation>
    <scope>NUCLEOTIDE SEQUENCE [LARGE SCALE GENOMIC DNA]</scope>
    <source>
        <strain evidence="2 3">DSM 20117</strain>
    </source>
</reference>
<sequence length="650" mass="69349">MSWVETIPAFVTAVVLVFGPGLLWGSVLGLRRLALVAVAGPFSITAMVVAAELGGLTGLPWAWPTLLLVTVVVAAALWWLRRLMRNRLHREHTAASAPAPWRTIAITWAVSALPLAGYMFWIIGSPDNIAQSHDNIFHLNALRYIADTSNASSLTLGYLGTTDQGVFYPAGWHAVVSLVMTTAGLPVAAAINVTNIVLITGIWSTGCLFLVSRITGERMMPLLVAAVLSTAFSSFPYLLLEFGVVYPFMLSIAILPAALGVVIQLLRIGLPGTISTEGNILLLVGLIPGMALSHPSTVMGLLALATPMVLAAAYGVSRSGTSRDKTKAGLATVAYLVVLGVLWAVLRPARSSSDNWDNLGNALLALWEVVVHAPLYRPIGILTTVLTIVGAAVVLNVRKHRWVLGIYLVAAVIFVVGNWKEAPLIRWLVAGVWYNDFFRISAMLPVAGILIASLGGVALAGTARSFFRAWLAHKDKKQPVWFRPAATAVLTIVALAVAPLFAAQRSIQEAAFKYRFTDDSYLLTEDELALIKRLPEHVPADAVVVGNPMTGASLSYSYTGIQTLLPSGTTSPAVNGKLILQKLDEMDSDPAVCEAVRESGVGFVLDFGTSSVHPGETSFLPGLRDLGEENGFELVDSEGDAALYRITGCG</sequence>
<feature type="transmembrane region" description="Helical" evidence="1">
    <location>
        <begin position="245"/>
        <end position="266"/>
    </location>
</feature>
<evidence type="ECO:0000313" key="2">
    <source>
        <dbReference type="EMBL" id="SDQ52497.1"/>
    </source>
</evidence>
<name>A0A1H1BKS9_9MICC</name>
<dbReference type="Proteomes" id="UP000181917">
    <property type="component" value="Unassembled WGS sequence"/>
</dbReference>
<feature type="transmembrane region" description="Helical" evidence="1">
    <location>
        <begin position="6"/>
        <end position="26"/>
    </location>
</feature>
<dbReference type="STRING" id="37928.SAMN04489742_1459"/>
<protein>
    <recommendedName>
        <fullName evidence="4">4-amino-4-deoxy-L-arabinose transferase</fullName>
    </recommendedName>
</protein>
<keyword evidence="1" id="KW-0812">Transmembrane</keyword>
<feature type="transmembrane region" description="Helical" evidence="1">
    <location>
        <begin position="440"/>
        <end position="460"/>
    </location>
</feature>
<keyword evidence="3" id="KW-1185">Reference proteome</keyword>
<gene>
    <name evidence="2" type="ORF">SAMN04489742_1459</name>
</gene>
<feature type="transmembrane region" description="Helical" evidence="1">
    <location>
        <begin position="298"/>
        <end position="316"/>
    </location>
</feature>
<feature type="transmembrane region" description="Helical" evidence="1">
    <location>
        <begin position="402"/>
        <end position="420"/>
    </location>
</feature>
<feature type="transmembrane region" description="Helical" evidence="1">
    <location>
        <begin position="222"/>
        <end position="239"/>
    </location>
</feature>
<dbReference type="Pfam" id="PF20176">
    <property type="entry name" value="DUF6541"/>
    <property type="match status" value="1"/>
</dbReference>
<dbReference type="OrthoDB" id="3169698at2"/>
<organism evidence="2 3">
    <name type="scientific">Crystallibacter crystallopoietes</name>
    <dbReference type="NCBI Taxonomy" id="37928"/>
    <lineage>
        <taxon>Bacteria</taxon>
        <taxon>Bacillati</taxon>
        <taxon>Actinomycetota</taxon>
        <taxon>Actinomycetes</taxon>
        <taxon>Micrococcales</taxon>
        <taxon>Micrococcaceae</taxon>
        <taxon>Crystallibacter</taxon>
    </lineage>
</organism>
<feature type="transmembrane region" description="Helical" evidence="1">
    <location>
        <begin position="328"/>
        <end position="346"/>
    </location>
</feature>
<keyword evidence="1" id="KW-0472">Membrane</keyword>
<feature type="transmembrane region" description="Helical" evidence="1">
    <location>
        <begin position="61"/>
        <end position="80"/>
    </location>
</feature>
<evidence type="ECO:0000313" key="3">
    <source>
        <dbReference type="Proteomes" id="UP000181917"/>
    </source>
</evidence>
<dbReference type="AlphaFoldDB" id="A0A1H1BKS9"/>
<feature type="transmembrane region" description="Helical" evidence="1">
    <location>
        <begin position="480"/>
        <end position="502"/>
    </location>
</feature>
<dbReference type="EMBL" id="FNKH01000002">
    <property type="protein sequence ID" value="SDQ52497.1"/>
    <property type="molecule type" value="Genomic_DNA"/>
</dbReference>
<feature type="transmembrane region" description="Helical" evidence="1">
    <location>
        <begin position="375"/>
        <end position="395"/>
    </location>
</feature>
<proteinExistence type="predicted"/>
<feature type="transmembrane region" description="Helical" evidence="1">
    <location>
        <begin position="33"/>
        <end position="55"/>
    </location>
</feature>
<feature type="transmembrane region" description="Helical" evidence="1">
    <location>
        <begin position="273"/>
        <end position="292"/>
    </location>
</feature>
<evidence type="ECO:0000256" key="1">
    <source>
        <dbReference type="SAM" id="Phobius"/>
    </source>
</evidence>
<dbReference type="KEGG" id="acry:AC20117_10065"/>